<dbReference type="GO" id="GO:0098552">
    <property type="term" value="C:side of membrane"/>
    <property type="evidence" value="ECO:0007669"/>
    <property type="project" value="UniProtKB-KW"/>
</dbReference>
<evidence type="ECO:0000256" key="1">
    <source>
        <dbReference type="ARBA" id="ARBA00004609"/>
    </source>
</evidence>
<keyword evidence="9" id="KW-0449">Lipoprotein</keyword>
<keyword evidence="7" id="KW-1015">Disulfide bond</keyword>
<dbReference type="Pfam" id="PF14368">
    <property type="entry name" value="LTP_2"/>
    <property type="match status" value="1"/>
</dbReference>
<dbReference type="SMART" id="SM00499">
    <property type="entry name" value="AAI"/>
    <property type="match status" value="1"/>
</dbReference>
<evidence type="ECO:0000256" key="4">
    <source>
        <dbReference type="ARBA" id="ARBA00022622"/>
    </source>
</evidence>
<evidence type="ECO:0000256" key="5">
    <source>
        <dbReference type="ARBA" id="ARBA00022729"/>
    </source>
</evidence>
<proteinExistence type="inferred from homology"/>
<feature type="transmembrane region" description="Helical" evidence="11">
    <location>
        <begin position="185"/>
        <end position="206"/>
    </location>
</feature>
<evidence type="ECO:0000256" key="7">
    <source>
        <dbReference type="ARBA" id="ARBA00023157"/>
    </source>
</evidence>
<dbReference type="InterPro" id="IPR036312">
    <property type="entry name" value="Bifun_inhib/LTP/seed_sf"/>
</dbReference>
<dbReference type="SUPFAM" id="SSF47699">
    <property type="entry name" value="Bifunctional inhibitor/lipid-transfer protein/seed storage 2S albumin"/>
    <property type="match status" value="1"/>
</dbReference>
<organism evidence="13">
    <name type="scientific">Brassica oleracea</name>
    <name type="common">Wild cabbage</name>
    <dbReference type="NCBI Taxonomy" id="3712"/>
    <lineage>
        <taxon>Eukaryota</taxon>
        <taxon>Viridiplantae</taxon>
        <taxon>Streptophyta</taxon>
        <taxon>Embryophyta</taxon>
        <taxon>Tracheophyta</taxon>
        <taxon>Spermatophyta</taxon>
        <taxon>Magnoliopsida</taxon>
        <taxon>eudicotyledons</taxon>
        <taxon>Gunneridae</taxon>
        <taxon>Pentapetalae</taxon>
        <taxon>rosids</taxon>
        <taxon>malvids</taxon>
        <taxon>Brassicales</taxon>
        <taxon>Brassicaceae</taxon>
        <taxon>Brassiceae</taxon>
        <taxon>Brassica</taxon>
    </lineage>
</organism>
<evidence type="ECO:0000256" key="10">
    <source>
        <dbReference type="SAM" id="MobiDB-lite"/>
    </source>
</evidence>
<feature type="domain" description="Bifunctional inhibitor/plant lipid transfer protein/seed storage helical" evidence="12">
    <location>
        <begin position="49"/>
        <end position="127"/>
    </location>
</feature>
<evidence type="ECO:0000256" key="9">
    <source>
        <dbReference type="ARBA" id="ARBA00023288"/>
    </source>
</evidence>
<dbReference type="Gene3D" id="1.10.110.10">
    <property type="entry name" value="Plant lipid-transfer and hydrophobic proteins"/>
    <property type="match status" value="1"/>
</dbReference>
<dbReference type="InterPro" id="IPR016140">
    <property type="entry name" value="Bifunc_inhib/LTP/seed_store"/>
</dbReference>
<feature type="compositionally biased region" description="Polar residues" evidence="10">
    <location>
        <begin position="152"/>
        <end position="162"/>
    </location>
</feature>
<feature type="region of interest" description="Disordered" evidence="10">
    <location>
        <begin position="150"/>
        <end position="177"/>
    </location>
</feature>
<keyword evidence="6 11" id="KW-0472">Membrane</keyword>
<dbReference type="InterPro" id="IPR043325">
    <property type="entry name" value="LTSS"/>
</dbReference>
<keyword evidence="11" id="KW-0812">Transmembrane</keyword>
<evidence type="ECO:0000313" key="13">
    <source>
        <dbReference type="EMBL" id="VDD60643.1"/>
    </source>
</evidence>
<comment type="subcellular location">
    <subcellularLocation>
        <location evidence="1">Cell membrane</location>
        <topology evidence="1">Lipid-anchor</topology>
        <topology evidence="1">GPI-anchor</topology>
    </subcellularLocation>
</comment>
<evidence type="ECO:0000256" key="2">
    <source>
        <dbReference type="ARBA" id="ARBA00009748"/>
    </source>
</evidence>
<dbReference type="PANTHER" id="PTHR33044">
    <property type="entry name" value="BIFUNCTIONAL INHIBITOR/LIPID-TRANSFER PROTEIN/SEED STORAGE 2S ALBUMIN SUPERFAMILY PROTEIN-RELATED"/>
    <property type="match status" value="1"/>
</dbReference>
<evidence type="ECO:0000259" key="12">
    <source>
        <dbReference type="SMART" id="SM00499"/>
    </source>
</evidence>
<keyword evidence="4" id="KW-0336">GPI-anchor</keyword>
<dbReference type="EMBL" id="LR031880">
    <property type="protein sequence ID" value="VDD60643.1"/>
    <property type="molecule type" value="Genomic_DNA"/>
</dbReference>
<keyword evidence="8" id="KW-0325">Glycoprotein</keyword>
<reference evidence="13" key="1">
    <citation type="submission" date="2018-11" db="EMBL/GenBank/DDBJ databases">
        <authorList>
            <consortium name="Genoscope - CEA"/>
            <person name="William W."/>
        </authorList>
    </citation>
    <scope>NUCLEOTIDE SEQUENCE</scope>
</reference>
<name>A0A3P6FQY5_BRAOL</name>
<gene>
    <name evidence="13" type="ORF">BOLC6T36096H</name>
</gene>
<keyword evidence="11" id="KW-1133">Transmembrane helix</keyword>
<protein>
    <recommendedName>
        <fullName evidence="12">Bifunctional inhibitor/plant lipid transfer protein/seed storage helical domain-containing protein</fullName>
    </recommendedName>
</protein>
<comment type="similarity">
    <text evidence="2">Belongs to the plant LTP family.</text>
</comment>
<evidence type="ECO:0000256" key="3">
    <source>
        <dbReference type="ARBA" id="ARBA00022475"/>
    </source>
</evidence>
<dbReference type="CDD" id="cd00010">
    <property type="entry name" value="AAI_LTSS"/>
    <property type="match status" value="1"/>
</dbReference>
<feature type="non-terminal residue" evidence="13">
    <location>
        <position position="1"/>
    </location>
</feature>
<dbReference type="GO" id="GO:0005886">
    <property type="term" value="C:plasma membrane"/>
    <property type="evidence" value="ECO:0007669"/>
    <property type="project" value="UniProtKB-SubCell"/>
</dbReference>
<sequence>DTYIQRERSQKYIYRTMEQSTRSLIITIVITSMLVGFGSSDLDQDREECTNQLVVLSPCLTYVGGNAKAPTKDCCGGFGQVITKSQKCVCILVKDKDDPNLGLKFNASLAAHLPTACHITAPNITKCISLLHLSPNSTLAREFESLGRLEASANSEPPSQNVKDGAGGGKAESVKSDGGKKKKSWLAVELLIFALFSHLLLVISSFTSSSFI</sequence>
<evidence type="ECO:0000256" key="11">
    <source>
        <dbReference type="SAM" id="Phobius"/>
    </source>
</evidence>
<keyword evidence="3" id="KW-1003">Cell membrane</keyword>
<evidence type="ECO:0000256" key="8">
    <source>
        <dbReference type="ARBA" id="ARBA00023180"/>
    </source>
</evidence>
<dbReference type="AlphaFoldDB" id="A0A3P6FQY5"/>
<dbReference type="FunFam" id="1.10.110.10:FF:000001">
    <property type="entry name" value="Bifunctional inhibitor/lipid-transfer protein/seed storage 2S albumin superfamily protein"/>
    <property type="match status" value="1"/>
</dbReference>
<evidence type="ECO:0000256" key="6">
    <source>
        <dbReference type="ARBA" id="ARBA00023136"/>
    </source>
</evidence>
<keyword evidence="5" id="KW-0732">Signal</keyword>
<accession>A0A3P6FQY5</accession>